<accession>A0A1G1XVF5</accession>
<evidence type="ECO:0000313" key="2">
    <source>
        <dbReference type="EMBL" id="OGY44049.1"/>
    </source>
</evidence>
<evidence type="ECO:0000256" key="1">
    <source>
        <dbReference type="SAM" id="Phobius"/>
    </source>
</evidence>
<gene>
    <name evidence="2" type="ORF">A2729_04945</name>
</gene>
<feature type="transmembrane region" description="Helical" evidence="1">
    <location>
        <begin position="12"/>
        <end position="34"/>
    </location>
</feature>
<keyword evidence="1" id="KW-1133">Transmembrane helix</keyword>
<reference evidence="2 3" key="1">
    <citation type="journal article" date="2016" name="Nat. Commun.">
        <title>Thousands of microbial genomes shed light on interconnected biogeochemical processes in an aquifer system.</title>
        <authorList>
            <person name="Anantharaman K."/>
            <person name="Brown C.T."/>
            <person name="Hug L.A."/>
            <person name="Sharon I."/>
            <person name="Castelle C.J."/>
            <person name="Probst A.J."/>
            <person name="Thomas B.C."/>
            <person name="Singh A."/>
            <person name="Wilkins M.J."/>
            <person name="Karaoz U."/>
            <person name="Brodie E.L."/>
            <person name="Williams K.H."/>
            <person name="Hubbard S.S."/>
            <person name="Banfield J.F."/>
        </authorList>
    </citation>
    <scope>NUCLEOTIDE SEQUENCE [LARGE SCALE GENOMIC DNA]</scope>
</reference>
<organism evidence="2 3">
    <name type="scientific">Candidatus Buchananbacteria bacterium RIFCSPHIGHO2_01_FULL_39_14</name>
    <dbReference type="NCBI Taxonomy" id="1797532"/>
    <lineage>
        <taxon>Bacteria</taxon>
        <taxon>Candidatus Buchananiibacteriota</taxon>
    </lineage>
</organism>
<dbReference type="AlphaFoldDB" id="A0A1G1XVF5"/>
<protein>
    <submittedName>
        <fullName evidence="2">Uncharacterized protein</fullName>
    </submittedName>
</protein>
<dbReference type="Proteomes" id="UP000178930">
    <property type="component" value="Unassembled WGS sequence"/>
</dbReference>
<evidence type="ECO:0000313" key="3">
    <source>
        <dbReference type="Proteomes" id="UP000178930"/>
    </source>
</evidence>
<keyword evidence="1" id="KW-0472">Membrane</keyword>
<dbReference type="STRING" id="1797532.A2729_04945"/>
<name>A0A1G1XVF5_9BACT</name>
<comment type="caution">
    <text evidence="2">The sequence shown here is derived from an EMBL/GenBank/DDBJ whole genome shotgun (WGS) entry which is preliminary data.</text>
</comment>
<keyword evidence="1" id="KW-0812">Transmembrane</keyword>
<dbReference type="EMBL" id="MHIB01000025">
    <property type="protein sequence ID" value="OGY44049.1"/>
    <property type="molecule type" value="Genomic_DNA"/>
</dbReference>
<sequence>MSISNYLTKGELFIGALSMGMGLGILAAGLYVGLNQQNIMPEVVQKARTEAATQCEYKRRQQEELCDARVQTTKNEVGSEYMTRERDVNTRCAAQVKTLEDKLASQCAAMLVETPQDATLSTAENNQKEQNVPETVKKLPPLKKELLFLERLLNSGYEQNPCGDYTPSDHNKSGCINAGGDSITLIYNCPKSISAIKSLKLKDSEEDIGKCDYSYIKISCPKKNDRFSCEDNTLQSGIIFKLSKEQYTPAKQLSREHIIPEYYDNKDYFTEYRTLSFVCGREGISTLSIFERNRNLSLEYDFATLPSADARKYQHTFDQQLSTLYTKTKQEVDLNN</sequence>
<proteinExistence type="predicted"/>